<gene>
    <name evidence="1" type="ORF">ALC56_09818</name>
</gene>
<evidence type="ECO:0000313" key="2">
    <source>
        <dbReference type="Proteomes" id="UP000078541"/>
    </source>
</evidence>
<dbReference type="EMBL" id="KQ981770">
    <property type="protein sequence ID" value="KYN35837.1"/>
    <property type="molecule type" value="Genomic_DNA"/>
</dbReference>
<dbReference type="AlphaFoldDB" id="A0A151JUD2"/>
<sequence>MYHRSKSINALLLSVGITRNVCRTCWLPIVIGIFTRQGDCLFIVELDVPRVLIYGEMQFLYLRGIVDKRDDQFYILNVHIDVRPGRKFYVDDREAAVVFPICRW</sequence>
<organism evidence="1 2">
    <name type="scientific">Trachymyrmex septentrionalis</name>
    <dbReference type="NCBI Taxonomy" id="34720"/>
    <lineage>
        <taxon>Eukaryota</taxon>
        <taxon>Metazoa</taxon>
        <taxon>Ecdysozoa</taxon>
        <taxon>Arthropoda</taxon>
        <taxon>Hexapoda</taxon>
        <taxon>Insecta</taxon>
        <taxon>Pterygota</taxon>
        <taxon>Neoptera</taxon>
        <taxon>Endopterygota</taxon>
        <taxon>Hymenoptera</taxon>
        <taxon>Apocrita</taxon>
        <taxon>Aculeata</taxon>
        <taxon>Formicoidea</taxon>
        <taxon>Formicidae</taxon>
        <taxon>Myrmicinae</taxon>
        <taxon>Trachymyrmex</taxon>
    </lineage>
</organism>
<evidence type="ECO:0000313" key="1">
    <source>
        <dbReference type="EMBL" id="KYN35837.1"/>
    </source>
</evidence>
<keyword evidence="2" id="KW-1185">Reference proteome</keyword>
<dbReference type="Proteomes" id="UP000078541">
    <property type="component" value="Unassembled WGS sequence"/>
</dbReference>
<reference evidence="1 2" key="1">
    <citation type="submission" date="2016-03" db="EMBL/GenBank/DDBJ databases">
        <title>Trachymyrmex septentrionalis WGS genome.</title>
        <authorList>
            <person name="Nygaard S."/>
            <person name="Hu H."/>
            <person name="Boomsma J."/>
            <person name="Zhang G."/>
        </authorList>
    </citation>
    <scope>NUCLEOTIDE SEQUENCE [LARGE SCALE GENOMIC DNA]</scope>
    <source>
        <strain evidence="1">Tsep2-gDNA-1</strain>
        <tissue evidence="1">Whole body</tissue>
    </source>
</reference>
<protein>
    <submittedName>
        <fullName evidence="1">Uncharacterized protein</fullName>
    </submittedName>
</protein>
<proteinExistence type="predicted"/>
<name>A0A151JUD2_9HYME</name>
<accession>A0A151JUD2</accession>